<name>A0AAD6D1M6_9EURO</name>
<keyword evidence="4" id="KW-0808">Transferase</keyword>
<accession>A0AAD6D1M6</accession>
<evidence type="ECO:0000256" key="5">
    <source>
        <dbReference type="SAM" id="Phobius"/>
    </source>
</evidence>
<feature type="domain" description="Nucleotide-diphospho-sugar transferase" evidence="6">
    <location>
        <begin position="173"/>
        <end position="296"/>
    </location>
</feature>
<dbReference type="PANTHER" id="PTHR31306">
    <property type="entry name" value="ALPHA-1,6-MANNOSYLTRANSFERASE MNN11-RELATED"/>
    <property type="match status" value="1"/>
</dbReference>
<dbReference type="Pfam" id="PF03407">
    <property type="entry name" value="Nucleotid_trans"/>
    <property type="match status" value="1"/>
</dbReference>
<dbReference type="PANTHER" id="PTHR31306:SF3">
    <property type="entry name" value="NUCLEOTIDE-DIPHOSPHO-SUGAR TRANSFERASE DOMAIN-CONTAINING PROTEIN"/>
    <property type="match status" value="1"/>
</dbReference>
<evidence type="ECO:0000256" key="1">
    <source>
        <dbReference type="ARBA" id="ARBA00005664"/>
    </source>
</evidence>
<dbReference type="EMBL" id="JAQIZZ010000003">
    <property type="protein sequence ID" value="KAJ5546098.1"/>
    <property type="molecule type" value="Genomic_DNA"/>
</dbReference>
<evidence type="ECO:0000259" key="6">
    <source>
        <dbReference type="Pfam" id="PF03407"/>
    </source>
</evidence>
<dbReference type="InterPro" id="IPR005069">
    <property type="entry name" value="Nucl-diP-sugar_transferase"/>
</dbReference>
<dbReference type="GO" id="GO:0000139">
    <property type="term" value="C:Golgi membrane"/>
    <property type="evidence" value="ECO:0007669"/>
    <property type="project" value="TreeGrafter"/>
</dbReference>
<dbReference type="GO" id="GO:0006487">
    <property type="term" value="P:protein N-linked glycosylation"/>
    <property type="evidence" value="ECO:0007669"/>
    <property type="project" value="TreeGrafter"/>
</dbReference>
<proteinExistence type="inferred from homology"/>
<comment type="similarity">
    <text evidence="1">Belongs to the glycosyltransferase 34 family.</text>
</comment>
<keyword evidence="5" id="KW-0812">Transmembrane</keyword>
<dbReference type="GO" id="GO:0016757">
    <property type="term" value="F:glycosyltransferase activity"/>
    <property type="evidence" value="ECO:0007669"/>
    <property type="project" value="UniProtKB-KW"/>
</dbReference>
<dbReference type="InterPro" id="IPR029044">
    <property type="entry name" value="Nucleotide-diphossugar_trans"/>
</dbReference>
<sequence length="374" mass="43316">MALIERIFFLLTQRWAFCLAAIIYSLGLLYIAFHNGPSQVESSRVLTPWTSHLPANVASVSSIAHFFENFRLPVDADNFTGFNGENYLLPYYLPQKPPFNKPLSSQVLILDADTRPLDEPGGILNETWESLTTRWESMNWHTYGRLNHYLWAKIHGYDYKLVTAEDQPDIHGTWCKVPAMRQAIEHYKFVIFLDADIVLPHLHVPLEWLLNYWNINSETLIAMAKDPTTDINNDDRGQVFLNTGFVIAQQSSRTKEMFEAWDSCLNGTRYPECTQWRDKWPHEQAALGTYLRYDFDRPEDVKALPCAEANGSPEVADTGCSGKLVRHYWNDKHLVPSKVQEGILQYFMPRLHDQFLQEYEKVEVKWSDPSEEHG</sequence>
<evidence type="ECO:0000256" key="2">
    <source>
        <dbReference type="ARBA" id="ARBA00007033"/>
    </source>
</evidence>
<reference evidence="7 8" key="1">
    <citation type="journal article" date="2023" name="IMA Fungus">
        <title>Comparative genomic study of the Penicillium genus elucidates a diverse pangenome and 15 lateral gene transfer events.</title>
        <authorList>
            <person name="Petersen C."/>
            <person name="Sorensen T."/>
            <person name="Nielsen M.R."/>
            <person name="Sondergaard T.E."/>
            <person name="Sorensen J.L."/>
            <person name="Fitzpatrick D.A."/>
            <person name="Frisvad J.C."/>
            <person name="Nielsen K.L."/>
        </authorList>
    </citation>
    <scope>NUCLEOTIDE SEQUENCE [LARGE SCALE GENOMIC DNA]</scope>
    <source>
        <strain evidence="7 8">IBT 35679</strain>
    </source>
</reference>
<dbReference type="InterPro" id="IPR008630">
    <property type="entry name" value="Glyco_trans_34"/>
</dbReference>
<organism evidence="7 8">
    <name type="scientific">Penicillium frequentans</name>
    <dbReference type="NCBI Taxonomy" id="3151616"/>
    <lineage>
        <taxon>Eukaryota</taxon>
        <taxon>Fungi</taxon>
        <taxon>Dikarya</taxon>
        <taxon>Ascomycota</taxon>
        <taxon>Pezizomycotina</taxon>
        <taxon>Eurotiomycetes</taxon>
        <taxon>Eurotiomycetidae</taxon>
        <taxon>Eurotiales</taxon>
        <taxon>Aspergillaceae</taxon>
        <taxon>Penicillium</taxon>
    </lineage>
</organism>
<dbReference type="AlphaFoldDB" id="A0AAD6D1M6"/>
<evidence type="ECO:0000313" key="7">
    <source>
        <dbReference type="EMBL" id="KAJ5546098.1"/>
    </source>
</evidence>
<keyword evidence="5" id="KW-0472">Membrane</keyword>
<keyword evidence="8" id="KW-1185">Reference proteome</keyword>
<keyword evidence="5" id="KW-1133">Transmembrane helix</keyword>
<evidence type="ECO:0000313" key="8">
    <source>
        <dbReference type="Proteomes" id="UP001220324"/>
    </source>
</evidence>
<dbReference type="Proteomes" id="UP001220324">
    <property type="component" value="Unassembled WGS sequence"/>
</dbReference>
<feature type="transmembrane region" description="Helical" evidence="5">
    <location>
        <begin position="7"/>
        <end position="33"/>
    </location>
</feature>
<dbReference type="Gene3D" id="3.90.550.10">
    <property type="entry name" value="Spore Coat Polysaccharide Biosynthesis Protein SpsA, Chain A"/>
    <property type="match status" value="1"/>
</dbReference>
<keyword evidence="3" id="KW-0328">Glycosyltransferase</keyword>
<evidence type="ECO:0000256" key="3">
    <source>
        <dbReference type="ARBA" id="ARBA00022676"/>
    </source>
</evidence>
<gene>
    <name evidence="7" type="ORF">N7494_003683</name>
</gene>
<comment type="similarity">
    <text evidence="2">Belongs to the glycosyltransferase 77 family.</text>
</comment>
<comment type="caution">
    <text evidence="7">The sequence shown here is derived from an EMBL/GenBank/DDBJ whole genome shotgun (WGS) entry which is preliminary data.</text>
</comment>
<protein>
    <recommendedName>
        <fullName evidence="6">Nucleotide-diphospho-sugar transferase domain-containing protein</fullName>
    </recommendedName>
</protein>
<evidence type="ECO:0000256" key="4">
    <source>
        <dbReference type="ARBA" id="ARBA00022679"/>
    </source>
</evidence>